<keyword evidence="2" id="KW-1185">Reference proteome</keyword>
<dbReference type="RefSeq" id="WP_206847834.1">
    <property type="nucleotide sequence ID" value="NZ_CP065956.1"/>
</dbReference>
<evidence type="ECO:0000313" key="2">
    <source>
        <dbReference type="Proteomes" id="UP000663088"/>
    </source>
</evidence>
<name>A0ABX7PXV4_9BACT</name>
<protein>
    <submittedName>
        <fullName evidence="1">Uncharacterized protein</fullName>
    </submittedName>
</protein>
<sequence length="66" mass="7071">MTKKSGLLVGDRTSFVAMLLTQASAPKAMLEDEIARLNACSYPGVNLAIPRVTVLPQLRKVDGGQE</sequence>
<dbReference type="EMBL" id="CP065956">
    <property type="protein sequence ID" value="QSR87386.1"/>
    <property type="molecule type" value="Genomic_DNA"/>
</dbReference>
<evidence type="ECO:0000313" key="1">
    <source>
        <dbReference type="EMBL" id="QSR87386.1"/>
    </source>
</evidence>
<gene>
    <name evidence="1" type="ORF">EM20IM_03395</name>
</gene>
<organism evidence="1 2">
    <name type="scientific">Candidatus Methylacidiphilum infernorum</name>
    <dbReference type="NCBI Taxonomy" id="511746"/>
    <lineage>
        <taxon>Bacteria</taxon>
        <taxon>Pseudomonadati</taxon>
        <taxon>Verrucomicrobiota</taxon>
        <taxon>Methylacidiphilae</taxon>
        <taxon>Methylacidiphilales</taxon>
        <taxon>Methylacidiphilaceae</taxon>
        <taxon>Methylacidiphilum (ex Ratnadevi et al. 2023)</taxon>
    </lineage>
</organism>
<proteinExistence type="predicted"/>
<dbReference type="Proteomes" id="UP000663088">
    <property type="component" value="Chromosome"/>
</dbReference>
<reference evidence="1 2" key="1">
    <citation type="submission" date="2020-12" db="EMBL/GenBank/DDBJ databases">
        <authorList>
            <person name="Awala S.I."/>
            <person name="Gwak J.-H."/>
            <person name="Kim S.-J."/>
            <person name="Rhee S.-K."/>
        </authorList>
    </citation>
    <scope>NUCLEOTIDE SEQUENCE [LARGE SCALE GENOMIC DNA]</scope>
    <source>
        <strain evidence="1 2">IT5</strain>
    </source>
</reference>
<accession>A0ABX7PXV4</accession>